<dbReference type="PANTHER" id="PTHR48051">
    <property type="match status" value="1"/>
</dbReference>
<accession>A0A5B9DG44</accession>
<keyword evidence="1" id="KW-0433">Leucine-rich repeat</keyword>
<dbReference type="PANTHER" id="PTHR48051:SF1">
    <property type="entry name" value="RAS SUPPRESSOR PROTEIN 1"/>
    <property type="match status" value="1"/>
</dbReference>
<dbReference type="PROSITE" id="PS51450">
    <property type="entry name" value="LRR"/>
    <property type="match status" value="1"/>
</dbReference>
<dbReference type="GO" id="GO:0005737">
    <property type="term" value="C:cytoplasm"/>
    <property type="evidence" value="ECO:0007669"/>
    <property type="project" value="TreeGrafter"/>
</dbReference>
<dbReference type="InterPro" id="IPR032675">
    <property type="entry name" value="LRR_dom_sf"/>
</dbReference>
<dbReference type="Gene3D" id="3.80.10.10">
    <property type="entry name" value="Ribonuclease Inhibitor"/>
    <property type="match status" value="1"/>
</dbReference>
<sequence length="205" mass="23718">MKLESILSSREKMALNLLFALEEIGENPRVEFEIEKGHVISLKLGWINLQGEMDLLCYFRGLKTLELWNCRIGAIPEEFALLTHLRALTISFFDMAQAYEITDLVPTIFFLSALEELTLEQVIMNKEVEEAVGDLSNLIKLHLNHCGFCRFPPSFYNLYKLKDLSLAGNNIDEFPEKLFTLPLDKFFITNQFKMNFKNETESPIK</sequence>
<dbReference type="AlphaFoldDB" id="A0A5B9DG44"/>
<dbReference type="InterPro" id="IPR050216">
    <property type="entry name" value="LRR_domain-containing"/>
</dbReference>
<evidence type="ECO:0000256" key="1">
    <source>
        <dbReference type="ARBA" id="ARBA00022614"/>
    </source>
</evidence>
<keyword evidence="2" id="KW-0677">Repeat</keyword>
<dbReference type="Pfam" id="PF00560">
    <property type="entry name" value="LRR_1"/>
    <property type="match status" value="2"/>
</dbReference>
<name>A0A5B9DG44_9ARCH</name>
<dbReference type="EMBL" id="CP042905">
    <property type="protein sequence ID" value="QEE17753.1"/>
    <property type="molecule type" value="Genomic_DNA"/>
</dbReference>
<gene>
    <name evidence="3" type="ORF">DSAG12_03591</name>
</gene>
<dbReference type="SUPFAM" id="SSF52058">
    <property type="entry name" value="L domain-like"/>
    <property type="match status" value="1"/>
</dbReference>
<evidence type="ECO:0000313" key="3">
    <source>
        <dbReference type="EMBL" id="QEE17753.1"/>
    </source>
</evidence>
<reference evidence="3" key="1">
    <citation type="journal article" date="2020" name="Nature">
        <title>Isolation of an archaeon at the prokaryote-eukaryote interface.</title>
        <authorList>
            <person name="Imachi H."/>
            <person name="Nobu M.K."/>
            <person name="Nakahara N."/>
            <person name="Morono Y."/>
            <person name="Ogawara M."/>
            <person name="Takaki Y."/>
            <person name="Takano Y."/>
            <person name="Uematsu K."/>
            <person name="Ikuta T."/>
            <person name="Ito M."/>
            <person name="Matsui Y."/>
            <person name="Miyazaki M."/>
            <person name="Murata K."/>
            <person name="Saito Y."/>
            <person name="Sakai S."/>
            <person name="Song C."/>
            <person name="Tasumi E."/>
            <person name="Yamanaka Y."/>
            <person name="Yamaguchi T."/>
            <person name="Kamagata Y."/>
            <person name="Tamaki H."/>
            <person name="Takai K."/>
        </authorList>
    </citation>
    <scope>NUCLEOTIDE SEQUENCE [LARGE SCALE GENOMIC DNA]</scope>
    <source>
        <strain evidence="3">MK-D1</strain>
    </source>
</reference>
<proteinExistence type="predicted"/>
<protein>
    <submittedName>
        <fullName evidence="3">Leucine Rich repeats (2 copies)</fullName>
    </submittedName>
</protein>
<dbReference type="InterPro" id="IPR001611">
    <property type="entry name" value="Leu-rich_rpt"/>
</dbReference>
<organism evidence="3">
    <name type="scientific">Promethearchaeum syntrophicum</name>
    <dbReference type="NCBI Taxonomy" id="2594042"/>
    <lineage>
        <taxon>Archaea</taxon>
        <taxon>Promethearchaeati</taxon>
        <taxon>Promethearchaeota</taxon>
        <taxon>Promethearchaeia</taxon>
        <taxon>Promethearchaeales</taxon>
        <taxon>Promethearchaeaceae</taxon>
        <taxon>Promethearchaeum</taxon>
    </lineage>
</organism>
<evidence type="ECO:0000256" key="2">
    <source>
        <dbReference type="ARBA" id="ARBA00022737"/>
    </source>
</evidence>